<dbReference type="STRING" id="1798561.A3B87_01450"/>
<reference evidence="1 2" key="1">
    <citation type="journal article" date="2016" name="Nat. Commun.">
        <title>Thousands of microbial genomes shed light on interconnected biogeochemical processes in an aquifer system.</title>
        <authorList>
            <person name="Anantharaman K."/>
            <person name="Brown C.T."/>
            <person name="Hug L.A."/>
            <person name="Sharon I."/>
            <person name="Castelle C.J."/>
            <person name="Probst A.J."/>
            <person name="Thomas B.C."/>
            <person name="Singh A."/>
            <person name="Wilkins M.J."/>
            <person name="Karaoz U."/>
            <person name="Brodie E.L."/>
            <person name="Williams K.H."/>
            <person name="Hubbard S.S."/>
            <person name="Banfield J.F."/>
        </authorList>
    </citation>
    <scope>NUCLEOTIDE SEQUENCE [LARGE SCALE GENOMIC DNA]</scope>
</reference>
<sequence>MSDLIKLEFANYVTGSALTWEDWSKYLVDPPVISKKVESENEGEAGVIAFDNTSISLRYKSGNPVHNKFSEDLTSVERYVFKISTRTKNGSFVPLFQGLVDFTTIEWDTYEYVISVNLVDNLSALGILPADALRSIEGTVYSRLGFTTSETLDIFADVANPGYYFIRASMGGGADDMPVSAFTKGEVLSYTDVNGDTQHILIKDYTRQLKTDGYGTNYYVGYISALVTGTISSDPSNCYFQNADNVYSLEVYGADPYIYSGGNITAFDALKIIQVLYEQVWGSATVVNKTGAGTYPITLGYFPRLIGENPLGSDPLAALKTLADTMRCYIYVDKSSQLVIQSKNYLTTNGTTRTLGTTKVVKKPRKYFWDKLADGVTVNLKSWITDVNGNYIEGTATVTKQIPGTTTFIKPKNSLNKDLLTDDPADNTQNLLNTKAATLASQTLSFYGVRRSEIDYTLALDDNTINWELIDNITINSVAYFFPGIKFDLGARTVEIPFVECNGHDFDIRQVVIGLSESNSVGLSSSSSYSGGSGSGISYVFDYPFTLTGNLVQLGITDNLQLTGNQLDTIQPIKTTSEVQFVKIGIGTAPDPSYSIKATGDISANAYYGDGSHLTGVGGTYTAAVPLVLTASQFSLDYNTTNLKLTTNQLNTIQNIAAASSPTFAGLTLTSFSGVIKASTGVLAGGATTTDLPEGTNLYYTDARARAAISETVTGLDYNNSTGVISLTTGYVIPTTTEESNWNDAYSKRVDTWNYPLSFSSNVVSFGYNSTNLKLTTNLLNTIQDIAITSNVQFGAITGTGRLTVPSGFPFEGIRFSYSTSDYHYITTHIDGGVATSNSIQFFVQSATGVQAEVMRLRGDKAALFSGDIIQSGNKSIYNNFTSGWAGSGFRLDYGVTTASRSNLEIDNLTVRKTMSIYELLIRQINAVNGNLFVSSNAKCVSANSTTITFEDPTGHNVLPFAAGDMLIAQRLKSNGDLGAKLLYVEFSVTSVTSMTVTGTWNTAPASYSDVTGVPFVRNGNTSDSSRRGSIYLAADDTNSPFIDVIDGVDSWTAWGNSSKTKARLGKQDGLTDPILGALSGYGLYTQQLNLSSGGQQTNAITMVANSSSARLRMYQSSNCIFDFDTASSTAKIAGWNFTDTYLRNGSSSNGTTNTFKLAIQTEQGYGSGSFITSDYVNPAGYNVIWYKDGIGYGRLTMGHLYDHVESPGGYDSGKYGLEMFSNINLTTPIFRLSQKLSDGVLDCQIASWKFDNQYLWKLGSGTPASSPAQGIVLNSTGKSIGVYGSSWQRSVYMFYTDDSNYGIKGYSSDGALNTVFQLGSTNKIGKVSFDYEKLYVTKNISGLGDQNIIKIGDYTYSTPSNILYSTTTLLDNSNFTSSVSASDNTTNWKYTVAGLGNDPTFTVPSNVLTISTYTTDWQSIGGNYQTTNGDVWLEQYVNTPSNIADSNVEFTFTYKMGNDGTNSNYTKQLLIDVTFNTGTSLTGYYIGRSTGYTTVTILIKVPAGTTSMLIKFKWNGQVTESTNSARTWESCYLKTIALNYYKGTFTSLNGDGLRIYRSPYEKVEFIETGLLDIVTSKFTVGRWELSERYDGSLIATSKNTGRVTVLSTNN</sequence>
<evidence type="ECO:0000313" key="1">
    <source>
        <dbReference type="EMBL" id="OGG87508.1"/>
    </source>
</evidence>
<protein>
    <submittedName>
        <fullName evidence="1">Uncharacterized protein</fullName>
    </submittedName>
</protein>
<accession>A0A1F6FNS6</accession>
<organism evidence="1 2">
    <name type="scientific">Candidatus Kuenenbacteria bacterium RIFCSPHIGHO2_02_FULL_39_13</name>
    <dbReference type="NCBI Taxonomy" id="1798561"/>
    <lineage>
        <taxon>Bacteria</taxon>
        <taxon>Candidatus Kueneniibacteriota</taxon>
    </lineage>
</organism>
<evidence type="ECO:0000313" key="2">
    <source>
        <dbReference type="Proteomes" id="UP000179136"/>
    </source>
</evidence>
<dbReference type="EMBL" id="MFMW01000010">
    <property type="protein sequence ID" value="OGG87508.1"/>
    <property type="molecule type" value="Genomic_DNA"/>
</dbReference>
<dbReference type="Proteomes" id="UP000179136">
    <property type="component" value="Unassembled WGS sequence"/>
</dbReference>
<comment type="caution">
    <text evidence="1">The sequence shown here is derived from an EMBL/GenBank/DDBJ whole genome shotgun (WGS) entry which is preliminary data.</text>
</comment>
<gene>
    <name evidence="1" type="ORF">A3B87_01450</name>
</gene>
<name>A0A1F6FNS6_9BACT</name>
<proteinExistence type="predicted"/>